<protein>
    <submittedName>
        <fullName evidence="3">EAL domain-containing protein</fullName>
    </submittedName>
</protein>
<dbReference type="Pfam" id="PF00563">
    <property type="entry name" value="EAL"/>
    <property type="match status" value="1"/>
</dbReference>
<sequence length="860" mass="98587">MTKCEEEKDLFPGMSLEHWVFGEIMDKLNANVYVTDMETDRILFMNKRMKEAFGLKDPIGKICWRELKNGLSHRCDNCPLFQLEKDKAAGDSYMWEADNMANDRIYECFDSLINWHDGRTAHFHYSLDITEMKRLYAQASTDELTGVLNRRAGKTALEKSLKRAKKAGEPLVIAMIDANELKRVNDQFGHQAGDQLLIAITRKIGDVLQKKEYMFRLGGDEFVVVFSCTREKEAKERLEGALHSFSKDERSELLPGDIFCYGVVSIDSELTDSVEDALNAADEKLYQYKRAAHIRRANEKLNQGQSQAEPESFFYNKDLLYDALSQSTDDYIYVCNMKTGVFLYPQAMVDEFELPGRVIHNAAAVWGARVHEHDKAAFLESNQEIADGRTDCHSVEYRAKNHEGKWVWVRCRGHLERDENGEPELFAGIITNLGNKNRVDHLTGLFNKYEFIHQLEQLTEEDRDAPFLLLHMGLDNLKRVNDLYDRHFGDEVIRIAAQRIQSLLPNNGMLFRLDGDEFAAILFGEGKEMAQNFYRSLQKSFGKQQSYDNRTFFCTVSCGCVAFPEYAAAYMELIKYAGYALNHAKQNGKNRISFFSREMLVETTRVLGIEQLLRESINNGFKGFEAYFQPVFNKEKKLIGAECLCRWASEKFGRVGPDEFIPLLEKNGLILKLGRWIFEEAVKKCSQWQQQGYPIRISVNLSASQLEDEGLLDFIRATISKYHADPGLLMLELTESYFANNGNELSMILSQCREMGMSVAIDDFGTGYSSLGLLKLAPADVVKIDRTFIKGIRDRKFDRSFVSLIADLCHVMNMEVCVEGVEDEEDFSAVGEMDIQYIQGFYLGRPVPKRSFEEMFLIKF</sequence>
<dbReference type="Proteomes" id="UP001524502">
    <property type="component" value="Unassembled WGS sequence"/>
</dbReference>
<dbReference type="PANTHER" id="PTHR33121">
    <property type="entry name" value="CYCLIC DI-GMP PHOSPHODIESTERASE PDEF"/>
    <property type="match status" value="1"/>
</dbReference>
<keyword evidence="4" id="KW-1185">Reference proteome</keyword>
<dbReference type="Pfam" id="PF08447">
    <property type="entry name" value="PAS_3"/>
    <property type="match status" value="1"/>
</dbReference>
<dbReference type="InterPro" id="IPR000160">
    <property type="entry name" value="GGDEF_dom"/>
</dbReference>
<dbReference type="EMBL" id="JANFXK010000020">
    <property type="protein sequence ID" value="MCQ4638071.1"/>
    <property type="molecule type" value="Genomic_DNA"/>
</dbReference>
<dbReference type="SUPFAM" id="SSF55073">
    <property type="entry name" value="Nucleotide cyclase"/>
    <property type="match status" value="2"/>
</dbReference>
<dbReference type="RefSeq" id="WP_256133263.1">
    <property type="nucleotide sequence ID" value="NZ_JANFXK010000020.1"/>
</dbReference>
<dbReference type="InterPro" id="IPR029787">
    <property type="entry name" value="Nucleotide_cyclase"/>
</dbReference>
<dbReference type="InterPro" id="IPR013655">
    <property type="entry name" value="PAS_fold_3"/>
</dbReference>
<evidence type="ECO:0000313" key="4">
    <source>
        <dbReference type="Proteomes" id="UP001524502"/>
    </source>
</evidence>
<reference evidence="3 4" key="1">
    <citation type="submission" date="2022-06" db="EMBL/GenBank/DDBJ databases">
        <title>Isolation of gut microbiota from human fecal samples.</title>
        <authorList>
            <person name="Pamer E.G."/>
            <person name="Barat B."/>
            <person name="Waligurski E."/>
            <person name="Medina S."/>
            <person name="Paddock L."/>
            <person name="Mostad J."/>
        </authorList>
    </citation>
    <scope>NUCLEOTIDE SEQUENCE [LARGE SCALE GENOMIC DNA]</scope>
    <source>
        <strain evidence="3 4">SL.3.17</strain>
    </source>
</reference>
<name>A0ABT1RSE4_9FIRM</name>
<dbReference type="NCBIfam" id="TIGR00254">
    <property type="entry name" value="GGDEF"/>
    <property type="match status" value="2"/>
</dbReference>
<dbReference type="CDD" id="cd00130">
    <property type="entry name" value="PAS"/>
    <property type="match status" value="1"/>
</dbReference>
<comment type="caution">
    <text evidence="3">The sequence shown here is derived from an EMBL/GenBank/DDBJ whole genome shotgun (WGS) entry which is preliminary data.</text>
</comment>
<evidence type="ECO:0000259" key="2">
    <source>
        <dbReference type="PROSITE" id="PS50887"/>
    </source>
</evidence>
<dbReference type="InterPro" id="IPR050706">
    <property type="entry name" value="Cyclic-di-GMP_PDE-like"/>
</dbReference>
<dbReference type="PANTHER" id="PTHR33121:SF70">
    <property type="entry name" value="SIGNALING PROTEIN YKOW"/>
    <property type="match status" value="1"/>
</dbReference>
<dbReference type="Gene3D" id="3.30.70.270">
    <property type="match status" value="2"/>
</dbReference>
<dbReference type="SUPFAM" id="SSF141868">
    <property type="entry name" value="EAL domain-like"/>
    <property type="match status" value="1"/>
</dbReference>
<dbReference type="InterPro" id="IPR001610">
    <property type="entry name" value="PAC"/>
</dbReference>
<feature type="domain" description="GGDEF" evidence="2">
    <location>
        <begin position="169"/>
        <end position="301"/>
    </location>
</feature>
<dbReference type="InterPro" id="IPR043128">
    <property type="entry name" value="Rev_trsase/Diguanyl_cyclase"/>
</dbReference>
<proteinExistence type="predicted"/>
<dbReference type="Gene3D" id="3.30.450.20">
    <property type="entry name" value="PAS domain"/>
    <property type="match status" value="1"/>
</dbReference>
<dbReference type="InterPro" id="IPR035965">
    <property type="entry name" value="PAS-like_dom_sf"/>
</dbReference>
<dbReference type="SMART" id="SM00267">
    <property type="entry name" value="GGDEF"/>
    <property type="match status" value="2"/>
</dbReference>
<evidence type="ECO:0000259" key="1">
    <source>
        <dbReference type="PROSITE" id="PS50883"/>
    </source>
</evidence>
<gene>
    <name evidence="3" type="ORF">NE619_15140</name>
</gene>
<dbReference type="SMART" id="SM00052">
    <property type="entry name" value="EAL"/>
    <property type="match status" value="1"/>
</dbReference>
<dbReference type="CDD" id="cd01949">
    <property type="entry name" value="GGDEF"/>
    <property type="match status" value="2"/>
</dbReference>
<dbReference type="SMART" id="SM00086">
    <property type="entry name" value="PAC"/>
    <property type="match status" value="1"/>
</dbReference>
<feature type="domain" description="GGDEF" evidence="2">
    <location>
        <begin position="465"/>
        <end position="597"/>
    </location>
</feature>
<dbReference type="InterPro" id="IPR001633">
    <property type="entry name" value="EAL_dom"/>
</dbReference>
<feature type="domain" description="EAL" evidence="1">
    <location>
        <begin position="606"/>
        <end position="860"/>
    </location>
</feature>
<organism evidence="3 4">
    <name type="scientific">Anaerovorax odorimutans</name>
    <dbReference type="NCBI Taxonomy" id="109327"/>
    <lineage>
        <taxon>Bacteria</taxon>
        <taxon>Bacillati</taxon>
        <taxon>Bacillota</taxon>
        <taxon>Clostridia</taxon>
        <taxon>Peptostreptococcales</taxon>
        <taxon>Anaerovoracaceae</taxon>
        <taxon>Anaerovorax</taxon>
    </lineage>
</organism>
<dbReference type="Pfam" id="PF00990">
    <property type="entry name" value="GGDEF"/>
    <property type="match status" value="2"/>
</dbReference>
<dbReference type="CDD" id="cd01948">
    <property type="entry name" value="EAL"/>
    <property type="match status" value="1"/>
</dbReference>
<accession>A0ABT1RSE4</accession>
<dbReference type="PROSITE" id="PS50887">
    <property type="entry name" value="GGDEF"/>
    <property type="match status" value="2"/>
</dbReference>
<dbReference type="InterPro" id="IPR000014">
    <property type="entry name" value="PAS"/>
</dbReference>
<dbReference type="Gene3D" id="3.20.20.450">
    <property type="entry name" value="EAL domain"/>
    <property type="match status" value="1"/>
</dbReference>
<dbReference type="SUPFAM" id="SSF55785">
    <property type="entry name" value="PYP-like sensor domain (PAS domain)"/>
    <property type="match status" value="1"/>
</dbReference>
<dbReference type="InterPro" id="IPR035919">
    <property type="entry name" value="EAL_sf"/>
</dbReference>
<dbReference type="PROSITE" id="PS50883">
    <property type="entry name" value="EAL"/>
    <property type="match status" value="1"/>
</dbReference>
<evidence type="ECO:0000313" key="3">
    <source>
        <dbReference type="EMBL" id="MCQ4638071.1"/>
    </source>
</evidence>